<dbReference type="InterPro" id="IPR054593">
    <property type="entry name" value="Beta-mannosidase-like_N2"/>
</dbReference>
<reference evidence="7" key="1">
    <citation type="journal article" date="2019" name="Int. J. Syst. Evol. Microbiol.">
        <title>The Global Catalogue of Microorganisms (GCM) 10K type strain sequencing project: providing services to taxonomists for standard genome sequencing and annotation.</title>
        <authorList>
            <consortium name="The Broad Institute Genomics Platform"/>
            <consortium name="The Broad Institute Genome Sequencing Center for Infectious Disease"/>
            <person name="Wu L."/>
            <person name="Ma J."/>
        </authorList>
    </citation>
    <scope>NUCLEOTIDE SEQUENCE [LARGE SCALE GENOMIC DNA]</scope>
    <source>
        <strain evidence="7">JCM 16898</strain>
    </source>
</reference>
<dbReference type="Gene3D" id="2.60.120.260">
    <property type="entry name" value="Galactose-binding domain-like"/>
    <property type="match status" value="2"/>
</dbReference>
<keyword evidence="7" id="KW-1185">Reference proteome</keyword>
<evidence type="ECO:0000313" key="7">
    <source>
        <dbReference type="Proteomes" id="UP001500689"/>
    </source>
</evidence>
<feature type="region of interest" description="Disordered" evidence="4">
    <location>
        <begin position="625"/>
        <end position="653"/>
    </location>
</feature>
<dbReference type="RefSeq" id="WP_344865284.1">
    <property type="nucleotide sequence ID" value="NZ_BAAAZN010000013.1"/>
</dbReference>
<dbReference type="EMBL" id="BAAAZN010000013">
    <property type="protein sequence ID" value="GAA3565991.1"/>
    <property type="molecule type" value="Genomic_DNA"/>
</dbReference>
<dbReference type="SUPFAM" id="SSF49785">
    <property type="entry name" value="Galactose-binding domain-like"/>
    <property type="match status" value="3"/>
</dbReference>
<comment type="similarity">
    <text evidence="1">Belongs to the glycosyl hydrolase 2 family.</text>
</comment>
<dbReference type="Gene3D" id="2.60.40.10">
    <property type="entry name" value="Immunoglobulins"/>
    <property type="match status" value="3"/>
</dbReference>
<dbReference type="SUPFAM" id="SSF51445">
    <property type="entry name" value="(Trans)glycosidases"/>
    <property type="match status" value="1"/>
</dbReference>
<dbReference type="PROSITE" id="PS50022">
    <property type="entry name" value="FA58C_3"/>
    <property type="match status" value="2"/>
</dbReference>
<gene>
    <name evidence="6" type="ORF">GCM10022222_57240</name>
</gene>
<dbReference type="InterPro" id="IPR041351">
    <property type="entry name" value="Ig_GlcNase"/>
</dbReference>
<dbReference type="Pfam" id="PF22666">
    <property type="entry name" value="Glyco_hydro_2_N2"/>
    <property type="match status" value="1"/>
</dbReference>
<evidence type="ECO:0000256" key="2">
    <source>
        <dbReference type="ARBA" id="ARBA00022801"/>
    </source>
</evidence>
<evidence type="ECO:0000256" key="3">
    <source>
        <dbReference type="ARBA" id="ARBA00023295"/>
    </source>
</evidence>
<dbReference type="Pfam" id="PF18368">
    <property type="entry name" value="Ig_GlcNase"/>
    <property type="match status" value="1"/>
</dbReference>
<keyword evidence="2" id="KW-0378">Hydrolase</keyword>
<dbReference type="Pfam" id="PF00703">
    <property type="entry name" value="Glyco_hydro_2"/>
    <property type="match status" value="1"/>
</dbReference>
<dbReference type="InterPro" id="IPR036156">
    <property type="entry name" value="Beta-gal/glucu_dom_sf"/>
</dbReference>
<dbReference type="InterPro" id="IPR006311">
    <property type="entry name" value="TAT_signal"/>
</dbReference>
<dbReference type="InterPro" id="IPR006102">
    <property type="entry name" value="Ig-like_GH2"/>
</dbReference>
<comment type="caution">
    <text evidence="6">The sequence shown here is derived from an EMBL/GenBank/DDBJ whole genome shotgun (WGS) entry which is preliminary data.</text>
</comment>
<dbReference type="PANTHER" id="PTHR43536:SF1">
    <property type="entry name" value="MANNOSYLGLYCOPROTEIN ENDO-BETA-MANNOSIDASE"/>
    <property type="match status" value="1"/>
</dbReference>
<dbReference type="InterPro" id="IPR013783">
    <property type="entry name" value="Ig-like_fold"/>
</dbReference>
<dbReference type="PANTHER" id="PTHR43536">
    <property type="entry name" value="MANNOSYLGLYCOPROTEIN ENDO-BETA-MANNOSIDASE"/>
    <property type="match status" value="1"/>
</dbReference>
<feature type="compositionally biased region" description="Polar residues" evidence="4">
    <location>
        <begin position="631"/>
        <end position="644"/>
    </location>
</feature>
<keyword evidence="3" id="KW-0326">Glycosidase</keyword>
<sequence length="1207" mass="130713">MTHDRNGGASTERQAPGWSRRQALTAGTGLLAGFGLAGVLPGTAWADTAAGQPGPVAGQPDLALFRPVRVSSTAYAATPAEFAVDGLAQVGVGGSGWRAAAGDAQWIVVDLQGSCEISSVVLTFEAKPGDPAFDAGASRSNTRGDEVQSSYATAFDLDVSADGEQWRTVHHTTDGTGAVVSIPLSPVVNARWVRLRSSARSTTNPLGLNGFQVYGTSREHRPAVRGWTSFPVREHSRPPALQVAADGTVPLESGWVLTMADWSPSDDGEVLSGSDVDTRGWLPATVPGTVLGSLVEQGQLPDPVSGMNNMHIPEALSRHEWWYRRAFSLPRGLDTSPGRRVWLEFDGVNHEADIWLNGKHVGSLAHPFGRAALDVTTALRGSGAQTVAVKISPMPLPGSPGDKGPDGKSYVDAGGTVFANSPTYVAVTGWDWMPAVRDRVSGIWNHVRLRSTGAVVLGDARVDTKLPNLPALDLAEVAITVPVRNAGNVAQRVKVTAAFDGISVSGTVTVAPGEQASAVFPKVPVKNPKLWWPNGYGEPALHELTLTAAIGSAVSDRRTVQFGIRQLTYHYDIPVSPVNGVAEQQVDLPPQQARYVRMQGDQRATSWGFSLWTLSVLDSAAPDTDLARGKTATSSSVADGNSPENAVDGDPKTRWTSAYADDQWLQVDLGSTVGFDRVVISWETAFAQKFRVQVSPDGQNWTDAASVDNSAKPLTFLVNGVKVFCRGGSWGWDELLRRMPPERMDAAVAMHRDMNFTMLRNWIGSCYREELFAACDRYGILVWTEFWDGFSNDPANHDIFLAQAQDTVLRYRAHPSVAVWFGCNEGAPPAELDEGLRKIVTDNTDLLYQSNSIGGPITGDGPYFWLDPKQYFTGEATKGKSGFWSEIGIPTVSVEESMRTLVGDGDPGWPIGAPWFLHDWSTQGNQAPQTYMAAIDARLAPSSSLAEFCRKAQFVNYESMRAIFEAWNAKLWNDATGVLLWMSHPAWHSTVWQTYDYDFDVNGSYYGARKGCEAQHVQADLTDWQVRAINHTPAPLSGTVLAQLYDVDGKKIGSPKQQKIDVAASSATAAFTVPFGADLPALHLLRLTLSNDRGTVVSENTYWRYSGDTAMRGLNQLARTSLSVRWQESGKDGYTATIQNTGKTVAAMVRLSLREHDGATRVLPTLYGDNYLWLLPGESRTVSVSPRRTVRSPRLSVEAYNCPAKLT</sequence>
<organism evidence="6 7">
    <name type="scientific">Amycolatopsis ultiminotia</name>
    <dbReference type="NCBI Taxonomy" id="543629"/>
    <lineage>
        <taxon>Bacteria</taxon>
        <taxon>Bacillati</taxon>
        <taxon>Actinomycetota</taxon>
        <taxon>Actinomycetes</taxon>
        <taxon>Pseudonocardiales</taxon>
        <taxon>Pseudonocardiaceae</taxon>
        <taxon>Amycolatopsis</taxon>
    </lineage>
</organism>
<dbReference type="Pfam" id="PF22633">
    <property type="entry name" value="F5_F8_type_C_2"/>
    <property type="match status" value="1"/>
</dbReference>
<dbReference type="InterPro" id="IPR000421">
    <property type="entry name" value="FA58C"/>
</dbReference>
<evidence type="ECO:0000256" key="4">
    <source>
        <dbReference type="SAM" id="MobiDB-lite"/>
    </source>
</evidence>
<proteinExistence type="inferred from homology"/>
<evidence type="ECO:0000313" key="6">
    <source>
        <dbReference type="EMBL" id="GAA3565991.1"/>
    </source>
</evidence>
<feature type="domain" description="F5/8 type C" evidence="5">
    <location>
        <begin position="57"/>
        <end position="216"/>
    </location>
</feature>
<dbReference type="PROSITE" id="PS51318">
    <property type="entry name" value="TAT"/>
    <property type="match status" value="1"/>
</dbReference>
<protein>
    <submittedName>
        <fullName evidence="6">Discoidin domain-containing protein</fullName>
    </submittedName>
</protein>
<dbReference type="InterPro" id="IPR043534">
    <property type="entry name" value="EBDG/EBM"/>
</dbReference>
<dbReference type="Pfam" id="PF00754">
    <property type="entry name" value="F5_F8_type_C"/>
    <property type="match status" value="1"/>
</dbReference>
<evidence type="ECO:0000256" key="1">
    <source>
        <dbReference type="ARBA" id="ARBA00007401"/>
    </source>
</evidence>
<dbReference type="SUPFAM" id="SSF49303">
    <property type="entry name" value="beta-Galactosidase/glucuronidase domain"/>
    <property type="match status" value="3"/>
</dbReference>
<dbReference type="InterPro" id="IPR017853">
    <property type="entry name" value="GH"/>
</dbReference>
<dbReference type="InterPro" id="IPR008979">
    <property type="entry name" value="Galactose-bd-like_sf"/>
</dbReference>
<evidence type="ECO:0000259" key="5">
    <source>
        <dbReference type="PROSITE" id="PS50022"/>
    </source>
</evidence>
<dbReference type="Proteomes" id="UP001500689">
    <property type="component" value="Unassembled WGS sequence"/>
</dbReference>
<feature type="domain" description="F5/8 type C" evidence="5">
    <location>
        <begin position="609"/>
        <end position="703"/>
    </location>
</feature>
<dbReference type="Gene3D" id="3.20.20.80">
    <property type="entry name" value="Glycosidases"/>
    <property type="match status" value="1"/>
</dbReference>
<accession>A0ABP6XGT7</accession>
<name>A0ABP6XGT7_9PSEU</name>